<reference evidence="2 3" key="1">
    <citation type="journal article" date="2014" name="Genome Biol. Evol.">
        <title>The genome of the myxosporean Thelohanellus kitauei shows adaptations to nutrient acquisition within its fish host.</title>
        <authorList>
            <person name="Yang Y."/>
            <person name="Xiong J."/>
            <person name="Zhou Z."/>
            <person name="Huo F."/>
            <person name="Miao W."/>
            <person name="Ran C."/>
            <person name="Liu Y."/>
            <person name="Zhang J."/>
            <person name="Feng J."/>
            <person name="Wang M."/>
            <person name="Wang M."/>
            <person name="Wang L."/>
            <person name="Yao B."/>
        </authorList>
    </citation>
    <scope>NUCLEOTIDE SEQUENCE [LARGE SCALE GENOMIC DNA]</scope>
    <source>
        <strain evidence="2">Wuqing</strain>
    </source>
</reference>
<feature type="compositionally biased region" description="Basic and acidic residues" evidence="1">
    <location>
        <begin position="504"/>
        <end position="532"/>
    </location>
</feature>
<dbReference type="OrthoDB" id="10246357at2759"/>
<proteinExistence type="predicted"/>
<feature type="region of interest" description="Disordered" evidence="1">
    <location>
        <begin position="504"/>
        <end position="536"/>
    </location>
</feature>
<evidence type="ECO:0000256" key="1">
    <source>
        <dbReference type="SAM" id="MobiDB-lite"/>
    </source>
</evidence>
<organism evidence="2 3">
    <name type="scientific">Thelohanellus kitauei</name>
    <name type="common">Myxosporean</name>
    <dbReference type="NCBI Taxonomy" id="669202"/>
    <lineage>
        <taxon>Eukaryota</taxon>
        <taxon>Metazoa</taxon>
        <taxon>Cnidaria</taxon>
        <taxon>Myxozoa</taxon>
        <taxon>Myxosporea</taxon>
        <taxon>Bivalvulida</taxon>
        <taxon>Platysporina</taxon>
        <taxon>Myxobolidae</taxon>
        <taxon>Thelohanellus</taxon>
    </lineage>
</organism>
<dbReference type="EMBL" id="JWZT01002870">
    <property type="protein sequence ID" value="KII68376.1"/>
    <property type="molecule type" value="Genomic_DNA"/>
</dbReference>
<feature type="region of interest" description="Disordered" evidence="1">
    <location>
        <begin position="142"/>
        <end position="198"/>
    </location>
</feature>
<protein>
    <recommendedName>
        <fullName evidence="4">Transcription initiation factor TFIID subunit 4</fullName>
    </recommendedName>
</protein>
<feature type="region of interest" description="Disordered" evidence="1">
    <location>
        <begin position="350"/>
        <end position="385"/>
    </location>
</feature>
<sequence>MNSNDQNPDQYFNARNISYMAQSGIPVQCYMNQQGNPVYYQAVPSDKNFQGQYYVNPVVINQQPVNQVFMTPETIPQEMQPQNIHLQHVNIPQPISIYPTGTEVSGMAAPLSFRAQSEQSVYNNAIRTSINAGQIYAQNKVVPQPRNVQTPQTRNVQTPQPRNVQTPQPRNVPTPQPRSMHPPQPRNVQTPLPETNQDSGPAVIQHLFRNVIEFAVKNGASIPLAKSLICQYLSNKMQPDVFISTLSARKIYAFSAEQQKLLFEYHLKMNPTRTEDHTKQSFKNVQQVKQNINTHTNAPTIQQGRQIVPTSIPKQNNISSTQVAPQPRIPQLTMVQNQRLNLQTNVGLVERSGHGPVNRKDLREQNEANLGLTKDKDQEQRPDFEEEEDFEICGINIKEEEKLSHRMEIYTQMKPCNQKIRFDHSQIHSILNETCEKYKLSISPESAETLAMTLSIGLEVKLRSILQRATLFVHHRLRNFDVKGQKCPGKNIEHQVEFLEEVIGARDPKKSDRSKTKTKDQEKKQRQQEESLSRSNDILMAAMKGGRKIENFSQMIPNETKSGLLPSGDSSIHQRMRYSAQKQRKIFKRDLVQILKKEPNFNKHFSFQ</sequence>
<dbReference type="Proteomes" id="UP000031668">
    <property type="component" value="Unassembled WGS sequence"/>
</dbReference>
<evidence type="ECO:0000313" key="2">
    <source>
        <dbReference type="EMBL" id="KII68376.1"/>
    </source>
</evidence>
<evidence type="ECO:0000313" key="3">
    <source>
        <dbReference type="Proteomes" id="UP000031668"/>
    </source>
</evidence>
<feature type="compositionally biased region" description="Pro residues" evidence="1">
    <location>
        <begin position="170"/>
        <end position="185"/>
    </location>
</feature>
<feature type="compositionally biased region" description="Polar residues" evidence="1">
    <location>
        <begin position="146"/>
        <end position="169"/>
    </location>
</feature>
<name>A0A0C2MMB7_THEKT</name>
<keyword evidence="3" id="KW-1185">Reference proteome</keyword>
<feature type="compositionally biased region" description="Polar residues" evidence="1">
    <location>
        <begin position="186"/>
        <end position="198"/>
    </location>
</feature>
<feature type="compositionally biased region" description="Basic and acidic residues" evidence="1">
    <location>
        <begin position="373"/>
        <end position="383"/>
    </location>
</feature>
<evidence type="ECO:0008006" key="4">
    <source>
        <dbReference type="Google" id="ProtNLM"/>
    </source>
</evidence>
<accession>A0A0C2MMB7</accession>
<gene>
    <name evidence="2" type="ORF">RF11_06823</name>
</gene>
<dbReference type="AlphaFoldDB" id="A0A0C2MMB7"/>
<comment type="caution">
    <text evidence="2">The sequence shown here is derived from an EMBL/GenBank/DDBJ whole genome shotgun (WGS) entry which is preliminary data.</text>
</comment>